<sequence>MSTAPAQGNDPVATLTAIVQDLADLASAARPVPLSHQVRVDKEQLEALVEELREAVPHQLAEADRVLEDADRVLGEAHEQAEDVLATARARAIELVQREHVVAQAQARAGQIVAAAEAEADAIRQEADDYCDKRLAALQDTLTSASVQVAAGRRRLAERAVQRSVDAPTS</sequence>
<keyword evidence="3" id="KW-1185">Reference proteome</keyword>
<evidence type="ECO:0000313" key="2">
    <source>
        <dbReference type="EMBL" id="PJI93264.1"/>
    </source>
</evidence>
<protein>
    <submittedName>
        <fullName evidence="2">Uncharacterized protein</fullName>
    </submittedName>
</protein>
<evidence type="ECO:0000313" key="3">
    <source>
        <dbReference type="Proteomes" id="UP000231586"/>
    </source>
</evidence>
<reference evidence="2 3" key="1">
    <citation type="submission" date="2017-11" db="EMBL/GenBank/DDBJ databases">
        <title>Genomic Encyclopedia of Archaeal and Bacterial Type Strains, Phase II (KMG-II): From Individual Species to Whole Genera.</title>
        <authorList>
            <person name="Goeker M."/>
        </authorList>
    </citation>
    <scope>NUCLEOTIDE SEQUENCE [LARGE SCALE GENOMIC DNA]</scope>
    <source>
        <strain evidence="2 3">DSM 22413</strain>
    </source>
</reference>
<dbReference type="Proteomes" id="UP000231586">
    <property type="component" value="Unassembled WGS sequence"/>
</dbReference>
<organism evidence="2 3">
    <name type="scientific">Luteimicrobium subarcticum</name>
    <dbReference type="NCBI Taxonomy" id="620910"/>
    <lineage>
        <taxon>Bacteria</taxon>
        <taxon>Bacillati</taxon>
        <taxon>Actinomycetota</taxon>
        <taxon>Actinomycetes</taxon>
        <taxon>Micrococcales</taxon>
        <taxon>Luteimicrobium</taxon>
    </lineage>
</organism>
<dbReference type="RefSeq" id="WP_100349996.1">
    <property type="nucleotide sequence ID" value="NZ_PGTZ01000008.1"/>
</dbReference>
<dbReference type="AlphaFoldDB" id="A0A2M8WQU5"/>
<accession>A0A2M8WQU5</accession>
<name>A0A2M8WQU5_9MICO</name>
<dbReference type="OrthoDB" id="3291843at2"/>
<feature type="coiled-coil region" evidence="1">
    <location>
        <begin position="35"/>
        <end position="133"/>
    </location>
</feature>
<dbReference type="EMBL" id="PGTZ01000008">
    <property type="protein sequence ID" value="PJI93264.1"/>
    <property type="molecule type" value="Genomic_DNA"/>
</dbReference>
<gene>
    <name evidence="2" type="ORF">CLV34_1832</name>
</gene>
<evidence type="ECO:0000256" key="1">
    <source>
        <dbReference type="SAM" id="Coils"/>
    </source>
</evidence>
<keyword evidence="1" id="KW-0175">Coiled coil</keyword>
<proteinExistence type="predicted"/>
<comment type="caution">
    <text evidence="2">The sequence shown here is derived from an EMBL/GenBank/DDBJ whole genome shotgun (WGS) entry which is preliminary data.</text>
</comment>